<comment type="caution">
    <text evidence="3">The sequence shown here is derived from an EMBL/GenBank/DDBJ whole genome shotgun (WGS) entry which is preliminary data.</text>
</comment>
<dbReference type="Gene3D" id="3.40.1620.10">
    <property type="entry name" value="YefM-like domain"/>
    <property type="match status" value="1"/>
</dbReference>
<dbReference type="PANTHER" id="PTHR33713">
    <property type="entry name" value="ANTITOXIN YAFN-RELATED"/>
    <property type="match status" value="1"/>
</dbReference>
<name>A0A8J3P6X4_9ACTN</name>
<dbReference type="InterPro" id="IPR036165">
    <property type="entry name" value="YefM-like_sf"/>
</dbReference>
<dbReference type="Gene3D" id="1.10.1220.170">
    <property type="match status" value="1"/>
</dbReference>
<dbReference type="EMBL" id="BONI01000022">
    <property type="protein sequence ID" value="GIG06331.1"/>
    <property type="molecule type" value="Genomic_DNA"/>
</dbReference>
<evidence type="ECO:0000313" key="4">
    <source>
        <dbReference type="Proteomes" id="UP000630887"/>
    </source>
</evidence>
<accession>A0A8J3P6X4</accession>
<evidence type="ECO:0000313" key="3">
    <source>
        <dbReference type="EMBL" id="GIG06331.1"/>
    </source>
</evidence>
<keyword evidence="4" id="KW-1185">Reference proteome</keyword>
<reference evidence="3 4" key="1">
    <citation type="submission" date="2021-01" db="EMBL/GenBank/DDBJ databases">
        <title>Whole genome shotgun sequence of Catellatospora coxensis NBRC 107359.</title>
        <authorList>
            <person name="Komaki H."/>
            <person name="Tamura T."/>
        </authorList>
    </citation>
    <scope>NUCLEOTIDE SEQUENCE [LARGE SCALE GENOMIC DNA]</scope>
    <source>
        <strain evidence="3 4">NBRC 107359</strain>
    </source>
</reference>
<dbReference type="AlphaFoldDB" id="A0A8J3P6X4"/>
<dbReference type="Proteomes" id="UP000630887">
    <property type="component" value="Unassembled WGS sequence"/>
</dbReference>
<organism evidence="3 4">
    <name type="scientific">Catellatospora coxensis</name>
    <dbReference type="NCBI Taxonomy" id="310354"/>
    <lineage>
        <taxon>Bacteria</taxon>
        <taxon>Bacillati</taxon>
        <taxon>Actinomycetota</taxon>
        <taxon>Actinomycetes</taxon>
        <taxon>Micromonosporales</taxon>
        <taxon>Micromonosporaceae</taxon>
        <taxon>Catellatospora</taxon>
    </lineage>
</organism>
<dbReference type="InterPro" id="IPR006442">
    <property type="entry name" value="Antitoxin_Phd/YefM"/>
</dbReference>
<dbReference type="PANTHER" id="PTHR33713:SF10">
    <property type="entry name" value="ANTITOXIN YAFN"/>
    <property type="match status" value="1"/>
</dbReference>
<comment type="similarity">
    <text evidence="1 2">Belongs to the phD/YefM antitoxin family.</text>
</comment>
<comment type="function">
    <text evidence="2">Antitoxin component of a type II toxin-antitoxin (TA) system.</text>
</comment>
<dbReference type="SUPFAM" id="SSF143120">
    <property type="entry name" value="YefM-like"/>
    <property type="match status" value="1"/>
</dbReference>
<dbReference type="Pfam" id="PF02604">
    <property type="entry name" value="PhdYeFM_antitox"/>
    <property type="match status" value="1"/>
</dbReference>
<dbReference type="InterPro" id="IPR051405">
    <property type="entry name" value="phD/YefM_antitoxin"/>
</dbReference>
<proteinExistence type="inferred from homology"/>
<protein>
    <recommendedName>
        <fullName evidence="2">Antitoxin</fullName>
    </recommendedName>
</protein>
<dbReference type="NCBIfam" id="TIGR01552">
    <property type="entry name" value="phd_fam"/>
    <property type="match status" value="1"/>
</dbReference>
<gene>
    <name evidence="3" type="ORF">Cco03nite_30310</name>
</gene>
<sequence>MPRLGTGCNVANESAIILYMTTTLPLADVRDRLSPLVNSVETTHERVVITKNGRPAAVLISYDDLESLQETLEILSEPGIVEEIRDALADSERFSIDDIRRDLEARSSRSGTGE</sequence>
<evidence type="ECO:0000256" key="2">
    <source>
        <dbReference type="RuleBase" id="RU362080"/>
    </source>
</evidence>
<evidence type="ECO:0000256" key="1">
    <source>
        <dbReference type="ARBA" id="ARBA00009981"/>
    </source>
</evidence>